<gene>
    <name evidence="1" type="ORF">S01H1_00790</name>
</gene>
<comment type="caution">
    <text evidence="1">The sequence shown here is derived from an EMBL/GenBank/DDBJ whole genome shotgun (WGS) entry which is preliminary data.</text>
</comment>
<proteinExistence type="predicted"/>
<protein>
    <submittedName>
        <fullName evidence="1">Uncharacterized protein</fullName>
    </submittedName>
</protein>
<dbReference type="AlphaFoldDB" id="X0S2C0"/>
<sequence>MNKELNDIMTEMDRELLLAMRLTEQRDLEMEHAR</sequence>
<evidence type="ECO:0000313" key="1">
    <source>
        <dbReference type="EMBL" id="GAF75228.1"/>
    </source>
</evidence>
<name>X0S2C0_9ZZZZ</name>
<dbReference type="EMBL" id="BARS01000302">
    <property type="protein sequence ID" value="GAF75228.1"/>
    <property type="molecule type" value="Genomic_DNA"/>
</dbReference>
<accession>X0S2C0</accession>
<feature type="non-terminal residue" evidence="1">
    <location>
        <position position="34"/>
    </location>
</feature>
<reference evidence="1" key="1">
    <citation type="journal article" date="2014" name="Front. Microbiol.">
        <title>High frequency of phylogenetically diverse reductive dehalogenase-homologous genes in deep subseafloor sedimentary metagenomes.</title>
        <authorList>
            <person name="Kawai M."/>
            <person name="Futagami T."/>
            <person name="Toyoda A."/>
            <person name="Takaki Y."/>
            <person name="Nishi S."/>
            <person name="Hori S."/>
            <person name="Arai W."/>
            <person name="Tsubouchi T."/>
            <person name="Morono Y."/>
            <person name="Uchiyama I."/>
            <person name="Ito T."/>
            <person name="Fujiyama A."/>
            <person name="Inagaki F."/>
            <person name="Takami H."/>
        </authorList>
    </citation>
    <scope>NUCLEOTIDE SEQUENCE</scope>
    <source>
        <strain evidence="1">Expedition CK06-06</strain>
    </source>
</reference>
<organism evidence="1">
    <name type="scientific">marine sediment metagenome</name>
    <dbReference type="NCBI Taxonomy" id="412755"/>
    <lineage>
        <taxon>unclassified sequences</taxon>
        <taxon>metagenomes</taxon>
        <taxon>ecological metagenomes</taxon>
    </lineage>
</organism>